<reference evidence="1 2" key="1">
    <citation type="submission" date="2018-06" db="EMBL/GenBank/DDBJ databases">
        <authorList>
            <consortium name="Pathogen Informatics"/>
            <person name="Doyle S."/>
        </authorList>
    </citation>
    <scope>NUCLEOTIDE SEQUENCE [LARGE SCALE GENOMIC DNA]</scope>
    <source>
        <strain evidence="1 2">NCTC12360</strain>
    </source>
</reference>
<evidence type="ECO:0000313" key="1">
    <source>
        <dbReference type="EMBL" id="STD81769.1"/>
    </source>
</evidence>
<dbReference type="Proteomes" id="UP000254807">
    <property type="component" value="Unassembled WGS sequence"/>
</dbReference>
<dbReference type="AlphaFoldDB" id="A0A376H0Q6"/>
<keyword evidence="2" id="KW-1185">Reference proteome</keyword>
<dbReference type="OrthoDB" id="2187474at2"/>
<organism evidence="1 2">
    <name type="scientific">Enterococcus gallinarum</name>
    <dbReference type="NCBI Taxonomy" id="1353"/>
    <lineage>
        <taxon>Bacteria</taxon>
        <taxon>Bacillati</taxon>
        <taxon>Bacillota</taxon>
        <taxon>Bacilli</taxon>
        <taxon>Lactobacillales</taxon>
        <taxon>Enterococcaceae</taxon>
        <taxon>Enterococcus</taxon>
    </lineage>
</organism>
<gene>
    <name evidence="1" type="ORF">NCTC12360_00184</name>
</gene>
<dbReference type="EMBL" id="UFYW01000001">
    <property type="protein sequence ID" value="STD81769.1"/>
    <property type="molecule type" value="Genomic_DNA"/>
</dbReference>
<sequence>MIPPYKAVCFPALSCKGEARFVIIDVNTGEIIDDAQGYGYKSKMRAYRSFGYLQARKKRVLRRKAHETRSN</sequence>
<evidence type="ECO:0000313" key="2">
    <source>
        <dbReference type="Proteomes" id="UP000254807"/>
    </source>
</evidence>
<dbReference type="RefSeq" id="WP_060815179.1">
    <property type="nucleotide sequence ID" value="NZ_JARPZP010000005.1"/>
</dbReference>
<accession>A0A376H0Q6</accession>
<protein>
    <submittedName>
        <fullName evidence="1">Uncharacterized protein</fullName>
    </submittedName>
</protein>
<proteinExistence type="predicted"/>
<name>A0A376H0Q6_ENTGA</name>